<dbReference type="InterPro" id="IPR008794">
    <property type="entry name" value="Pro_racemase_fam"/>
</dbReference>
<dbReference type="PANTHER" id="PTHR33442">
    <property type="entry name" value="TRANS-3-HYDROXY-L-PROLINE DEHYDRATASE"/>
    <property type="match status" value="1"/>
</dbReference>
<feature type="region of interest" description="Disordered" evidence="5">
    <location>
        <begin position="1"/>
        <end position="25"/>
    </location>
</feature>
<evidence type="ECO:0000313" key="7">
    <source>
        <dbReference type="Proteomes" id="UP000290759"/>
    </source>
</evidence>
<name>A0A4Q2TY21_9HYPH</name>
<dbReference type="Pfam" id="PF05544">
    <property type="entry name" value="Pro_racemase"/>
    <property type="match status" value="1"/>
</dbReference>
<evidence type="ECO:0000256" key="3">
    <source>
        <dbReference type="ARBA" id="ARBA00035826"/>
    </source>
</evidence>
<evidence type="ECO:0000256" key="4">
    <source>
        <dbReference type="ARBA" id="ARBA00039135"/>
    </source>
</evidence>
<dbReference type="SUPFAM" id="SSF54506">
    <property type="entry name" value="Diaminopimelate epimerase-like"/>
    <property type="match status" value="1"/>
</dbReference>
<keyword evidence="7" id="KW-1185">Reference proteome</keyword>
<evidence type="ECO:0000256" key="1">
    <source>
        <dbReference type="ARBA" id="ARBA00007529"/>
    </source>
</evidence>
<dbReference type="SFLD" id="SFLDS00028">
    <property type="entry name" value="Proline_Racemase"/>
    <property type="match status" value="1"/>
</dbReference>
<dbReference type="GO" id="GO:0047580">
    <property type="term" value="F:4-hydroxyproline epimerase activity"/>
    <property type="evidence" value="ECO:0007669"/>
    <property type="project" value="UniProtKB-EC"/>
</dbReference>
<accession>A0A4Q2TY21</accession>
<reference evidence="6 7" key="1">
    <citation type="submission" date="2018-12" db="EMBL/GenBank/DDBJ databases">
        <authorList>
            <person name="Grouzdev D.S."/>
            <person name="Krutkina M.S."/>
        </authorList>
    </citation>
    <scope>NUCLEOTIDE SEQUENCE [LARGE SCALE GENOMIC DNA]</scope>
    <source>
        <strain evidence="6 7">RmlP026</strain>
    </source>
</reference>
<dbReference type="OrthoDB" id="181267at2"/>
<dbReference type="PANTHER" id="PTHR33442:SF1">
    <property type="entry name" value="TRANS-3-HYDROXY-L-PROLINE DEHYDRATASE"/>
    <property type="match status" value="1"/>
</dbReference>
<dbReference type="PIRSF" id="PIRSF029792">
    <property type="entry name" value="Pro_racemase"/>
    <property type="match status" value="1"/>
</dbReference>
<dbReference type="EC" id="5.1.1.8" evidence="4"/>
<comment type="similarity">
    <text evidence="1">Belongs to the proline racemase family.</text>
</comment>
<proteinExistence type="inferred from homology"/>
<evidence type="ECO:0000256" key="2">
    <source>
        <dbReference type="ARBA" id="ARBA00023235"/>
    </source>
</evidence>
<organism evidence="6 7">
    <name type="scientific">Lichenibacterium minor</name>
    <dbReference type="NCBI Taxonomy" id="2316528"/>
    <lineage>
        <taxon>Bacteria</taxon>
        <taxon>Pseudomonadati</taxon>
        <taxon>Pseudomonadota</taxon>
        <taxon>Alphaproteobacteria</taxon>
        <taxon>Hyphomicrobiales</taxon>
        <taxon>Lichenihabitantaceae</taxon>
        <taxon>Lichenibacterium</taxon>
    </lineage>
</organism>
<dbReference type="FunFam" id="3.10.310.10:FF:000003">
    <property type="entry name" value="Proline racemase"/>
    <property type="match status" value="1"/>
</dbReference>
<comment type="catalytic activity">
    <reaction evidence="3">
        <text>trans-4-hydroxy-L-proline = cis-4-hydroxy-D-proline</text>
        <dbReference type="Rhea" id="RHEA:21152"/>
        <dbReference type="ChEBI" id="CHEBI:57690"/>
        <dbReference type="ChEBI" id="CHEBI:58375"/>
        <dbReference type="EC" id="5.1.1.8"/>
    </reaction>
</comment>
<dbReference type="Proteomes" id="UP000290759">
    <property type="component" value="Unassembled WGS sequence"/>
</dbReference>
<evidence type="ECO:0000256" key="5">
    <source>
        <dbReference type="SAM" id="MobiDB-lite"/>
    </source>
</evidence>
<evidence type="ECO:0000313" key="6">
    <source>
        <dbReference type="EMBL" id="RYC28989.1"/>
    </source>
</evidence>
<gene>
    <name evidence="6" type="ORF">D3273_26360</name>
</gene>
<comment type="caution">
    <text evidence="6">The sequence shown here is derived from an EMBL/GenBank/DDBJ whole genome shotgun (WGS) entry which is preliminary data.</text>
</comment>
<dbReference type="AlphaFoldDB" id="A0A4Q2TY21"/>
<sequence>MSPMRVVDSHTEGEPTRLVVAGGPDLGSGPLAERRRIFADRHDGFRTFALNEPRGFDAMVGALLCAPTAPDCAAGLIFFNNAGYLGMCGHGTIGAAVTLAHMGRLAPGIHRFETPVGTVAVELHDRNTATVANVSSFLHRGSVRVAVDGLGTVTGDVAWGGNWFFLTEDAPCAIEPGNIPALTEAAKRVKDALTRGGTTGPDGAEIDHIEFFGPSPSGADSRSFVLCPGGAYDRSPCGTGTSAKLACLAAHGALPPGAPWVQESVIGTRFTARYDCGAGGAVLPRITGRAWVTAEATLLRDRSDPFPHGIGGAA</sequence>
<reference evidence="6 7" key="2">
    <citation type="submission" date="2019-02" db="EMBL/GenBank/DDBJ databases">
        <title>'Lichenibacterium ramalinii' gen. nov. sp. nov., 'Lichenibacterium minor' gen. nov. sp. nov.</title>
        <authorList>
            <person name="Pankratov T."/>
        </authorList>
    </citation>
    <scope>NUCLEOTIDE SEQUENCE [LARGE SCALE GENOMIC DNA]</scope>
    <source>
        <strain evidence="6 7">RmlP026</strain>
    </source>
</reference>
<dbReference type="Gene3D" id="3.10.310.10">
    <property type="entry name" value="Diaminopimelate Epimerase, Chain A, domain 1"/>
    <property type="match status" value="2"/>
</dbReference>
<keyword evidence="2" id="KW-0413">Isomerase</keyword>
<dbReference type="EMBL" id="QYBB01000082">
    <property type="protein sequence ID" value="RYC28989.1"/>
    <property type="molecule type" value="Genomic_DNA"/>
</dbReference>
<protein>
    <recommendedName>
        <fullName evidence="4">4-hydroxyproline epimerase</fullName>
        <ecNumber evidence="4">5.1.1.8</ecNumber>
    </recommendedName>
</protein>